<feature type="compositionally biased region" description="Basic and acidic residues" evidence="1">
    <location>
        <begin position="533"/>
        <end position="542"/>
    </location>
</feature>
<dbReference type="GeneID" id="63858132"/>
<evidence type="ECO:0000256" key="1">
    <source>
        <dbReference type="SAM" id="MobiDB-lite"/>
    </source>
</evidence>
<proteinExistence type="predicted"/>
<sequence length="603" mass="66881">MLFNLGLTADAAAAHDSDVLGPQSDLQTSSRHSSPPVSFATLPTWGLGSLYGRRKVTETEKPPLQEQPRAMSRPPAVDHILLSSDDEHSTVGPTLASSRIARSYSTRKPSSRPKTSYQLAHPASHARHRRLKLRPKLLLQLQQVSQTPRPLPILDVLPSSVFLPRLARKFPTIFRGKKGLGPNDLIVVTGDRYEQSQGDFADRHLSSDEENGEHREVVATICQLLTDDALSKGKAEICLSYGPVWEATPLANGSYEFVAQTDEGIQVLRWVLRGSKNRRVSAPLDFGLQEDSKRFTFSVINPNTRRHPVLATMTRNHLEVFHEYSIPATSGIASPTSAMSVISDLSEMDEPLSGRMPVDDDLRMLIIVTSFWVAFREGWSHTFSYNDAASTLNPRSRCPSRQSSPTAVRAEADRSLEEEVSNPTGPAATNRRQHRMSTSSCMSSPPNTISDQSTLGRLSRRSNSTGAAFIERTNRRASGTLGRLNRHSTLSSTREPVHDADTNATPTPARQDLSTRRRWSHRRKSEAQVSKQAPDKDIDRSQGTRNPRPQSQQQQLPPQPDRANGNASPSNTKSVEPTPPKGKRRHRLSSLFDFIIRKSAHSH</sequence>
<accession>A0A8G1S127</accession>
<feature type="region of interest" description="Disordered" evidence="1">
    <location>
        <begin position="390"/>
        <end position="603"/>
    </location>
</feature>
<gene>
    <name evidence="2" type="ORF">BO72DRAFT_366645</name>
</gene>
<dbReference type="Proteomes" id="UP000249789">
    <property type="component" value="Unassembled WGS sequence"/>
</dbReference>
<feature type="compositionally biased region" description="Polar residues" evidence="1">
    <location>
        <begin position="436"/>
        <end position="466"/>
    </location>
</feature>
<feature type="region of interest" description="Disordered" evidence="1">
    <location>
        <begin position="83"/>
        <end position="126"/>
    </location>
</feature>
<reference evidence="2 3" key="1">
    <citation type="submission" date="2018-02" db="EMBL/GenBank/DDBJ databases">
        <title>The genomes of Aspergillus section Nigri reveals drivers in fungal speciation.</title>
        <authorList>
            <consortium name="DOE Joint Genome Institute"/>
            <person name="Vesth T.C."/>
            <person name="Nybo J."/>
            <person name="Theobald S."/>
            <person name="Brandl J."/>
            <person name="Frisvad J.C."/>
            <person name="Nielsen K.F."/>
            <person name="Lyhne E.K."/>
            <person name="Kogle M.E."/>
            <person name="Kuo A."/>
            <person name="Riley R."/>
            <person name="Clum A."/>
            <person name="Nolan M."/>
            <person name="Lipzen A."/>
            <person name="Salamov A."/>
            <person name="Henrissat B."/>
            <person name="Wiebenga A."/>
            <person name="De vries R.P."/>
            <person name="Grigoriev I.V."/>
            <person name="Mortensen U.H."/>
            <person name="Andersen M.R."/>
            <person name="Baker S.E."/>
        </authorList>
    </citation>
    <scope>NUCLEOTIDE SEQUENCE [LARGE SCALE GENOMIC DNA]</scope>
    <source>
        <strain evidence="2 3">CBS 313.89</strain>
    </source>
</reference>
<protein>
    <submittedName>
        <fullName evidence="2">Uncharacterized protein</fullName>
    </submittedName>
</protein>
<feature type="region of interest" description="Disordered" evidence="1">
    <location>
        <begin position="19"/>
        <end position="40"/>
    </location>
</feature>
<dbReference type="EMBL" id="KZ824621">
    <property type="protein sequence ID" value="RAK82753.1"/>
    <property type="molecule type" value="Genomic_DNA"/>
</dbReference>
<dbReference type="OrthoDB" id="5404323at2759"/>
<dbReference type="AlphaFoldDB" id="A0A8G1S127"/>
<dbReference type="RefSeq" id="XP_040806763.1">
    <property type="nucleotide sequence ID" value="XM_040940799.1"/>
</dbReference>
<feature type="compositionally biased region" description="Polar residues" evidence="1">
    <location>
        <begin position="24"/>
        <end position="36"/>
    </location>
</feature>
<feature type="compositionally biased region" description="Polar residues" evidence="1">
    <location>
        <begin position="565"/>
        <end position="575"/>
    </location>
</feature>
<feature type="compositionally biased region" description="Polar residues" evidence="1">
    <location>
        <begin position="103"/>
        <end position="118"/>
    </location>
</feature>
<keyword evidence="3" id="KW-1185">Reference proteome</keyword>
<dbReference type="VEuPathDB" id="FungiDB:BO72DRAFT_366645"/>
<organism evidence="2 3">
    <name type="scientific">Aspergillus fijiensis CBS 313.89</name>
    <dbReference type="NCBI Taxonomy" id="1448319"/>
    <lineage>
        <taxon>Eukaryota</taxon>
        <taxon>Fungi</taxon>
        <taxon>Dikarya</taxon>
        <taxon>Ascomycota</taxon>
        <taxon>Pezizomycotina</taxon>
        <taxon>Eurotiomycetes</taxon>
        <taxon>Eurotiomycetidae</taxon>
        <taxon>Eurotiales</taxon>
        <taxon>Aspergillaceae</taxon>
        <taxon>Aspergillus</taxon>
    </lineage>
</organism>
<name>A0A8G1S127_9EURO</name>
<feature type="compositionally biased region" description="Low complexity" evidence="1">
    <location>
        <begin position="547"/>
        <end position="556"/>
    </location>
</feature>
<evidence type="ECO:0000313" key="2">
    <source>
        <dbReference type="EMBL" id="RAK82753.1"/>
    </source>
</evidence>
<evidence type="ECO:0000313" key="3">
    <source>
        <dbReference type="Proteomes" id="UP000249789"/>
    </source>
</evidence>
<feature type="compositionally biased region" description="Low complexity" evidence="1">
    <location>
        <begin position="394"/>
        <end position="405"/>
    </location>
</feature>